<feature type="compositionally biased region" description="Polar residues" evidence="3">
    <location>
        <begin position="153"/>
        <end position="167"/>
    </location>
</feature>
<dbReference type="AlphaFoldDB" id="A0A7R9HMC6"/>
<evidence type="ECO:0000259" key="4">
    <source>
        <dbReference type="Pfam" id="PF19272"/>
    </source>
</evidence>
<sequence length="329" mass="38081">MGSEVCCASLFGPCIFPPHLHRPHTNHPLYHLGSSTDHVLVAVSDEFTLYFAPMITRLSFYWPAWRTYILSFSRANGELPSLPLDKARQQWRVYNTLRLLRFQWLPNPGVSTSSKGQYCIVSSHSLPPITTHVAGTFPPTFFLPLPTRPASPVFQQQTSSGEWTSSRPKPVTPQADRPGITSCQNEKMQAMNFAVVDHETWIMNLKEANLYDYPIWYKLYSARSAYQMPSLLPQDWDNLLNKMITDNALFDIYYKNYWKNSPVRPTCDSECKKRMICDLRSGRSHDRKELCQELESRIDGNTRTSWRTWIYNGLALSSDQTRDRQRQTE</sequence>
<evidence type="ECO:0000256" key="2">
    <source>
        <dbReference type="ARBA" id="ARBA00023180"/>
    </source>
</evidence>
<accession>A0A7R9HMC6</accession>
<dbReference type="InterPro" id="IPR045473">
    <property type="entry name" value="ASM_C"/>
</dbReference>
<organism evidence="5">
    <name type="scientific">Timema monikensis</name>
    <dbReference type="NCBI Taxonomy" id="170555"/>
    <lineage>
        <taxon>Eukaryota</taxon>
        <taxon>Metazoa</taxon>
        <taxon>Ecdysozoa</taxon>
        <taxon>Arthropoda</taxon>
        <taxon>Hexapoda</taxon>
        <taxon>Insecta</taxon>
        <taxon>Pterygota</taxon>
        <taxon>Neoptera</taxon>
        <taxon>Polyneoptera</taxon>
        <taxon>Phasmatodea</taxon>
        <taxon>Timematodea</taxon>
        <taxon>Timematoidea</taxon>
        <taxon>Timematidae</taxon>
        <taxon>Timema</taxon>
    </lineage>
</organism>
<evidence type="ECO:0000256" key="3">
    <source>
        <dbReference type="SAM" id="MobiDB-lite"/>
    </source>
</evidence>
<dbReference type="GO" id="GO:0046513">
    <property type="term" value="P:ceramide biosynthetic process"/>
    <property type="evidence" value="ECO:0007669"/>
    <property type="project" value="TreeGrafter"/>
</dbReference>
<protein>
    <recommendedName>
        <fullName evidence="4">Sphingomyelin phosphodiesterase C-terminal domain-containing protein</fullName>
    </recommendedName>
</protein>
<keyword evidence="1" id="KW-0378">Hydrolase</keyword>
<dbReference type="PANTHER" id="PTHR10340:SF34">
    <property type="entry name" value="SPHINGOMYELIN PHOSPHODIESTERASE"/>
    <property type="match status" value="1"/>
</dbReference>
<keyword evidence="2" id="KW-0325">Glycoprotein</keyword>
<dbReference type="GO" id="GO:0006685">
    <property type="term" value="P:sphingomyelin catabolic process"/>
    <property type="evidence" value="ECO:0007669"/>
    <property type="project" value="TreeGrafter"/>
</dbReference>
<dbReference type="EMBL" id="OB793544">
    <property type="protein sequence ID" value="CAD7427773.1"/>
    <property type="molecule type" value="Genomic_DNA"/>
</dbReference>
<name>A0A7R9HMC6_9NEOP</name>
<feature type="region of interest" description="Disordered" evidence="3">
    <location>
        <begin position="152"/>
        <end position="178"/>
    </location>
</feature>
<gene>
    <name evidence="5" type="ORF">TMSB3V08_LOCUS4602</name>
</gene>
<reference evidence="5" key="1">
    <citation type="submission" date="2020-11" db="EMBL/GenBank/DDBJ databases">
        <authorList>
            <person name="Tran Van P."/>
        </authorList>
    </citation>
    <scope>NUCLEOTIDE SEQUENCE</scope>
</reference>
<dbReference type="Pfam" id="PF19272">
    <property type="entry name" value="ASMase_C"/>
    <property type="match status" value="1"/>
</dbReference>
<evidence type="ECO:0000256" key="1">
    <source>
        <dbReference type="ARBA" id="ARBA00022801"/>
    </source>
</evidence>
<feature type="domain" description="Sphingomyelin phosphodiesterase C-terminal" evidence="4">
    <location>
        <begin position="189"/>
        <end position="279"/>
    </location>
</feature>
<dbReference type="GO" id="GO:0016020">
    <property type="term" value="C:membrane"/>
    <property type="evidence" value="ECO:0007669"/>
    <property type="project" value="GOC"/>
</dbReference>
<evidence type="ECO:0000313" key="5">
    <source>
        <dbReference type="EMBL" id="CAD7427773.1"/>
    </source>
</evidence>
<dbReference type="PANTHER" id="PTHR10340">
    <property type="entry name" value="SPHINGOMYELIN PHOSPHODIESTERASE"/>
    <property type="match status" value="1"/>
</dbReference>
<dbReference type="GO" id="GO:0005615">
    <property type="term" value="C:extracellular space"/>
    <property type="evidence" value="ECO:0007669"/>
    <property type="project" value="TreeGrafter"/>
</dbReference>
<dbReference type="GO" id="GO:0005764">
    <property type="term" value="C:lysosome"/>
    <property type="evidence" value="ECO:0007669"/>
    <property type="project" value="TreeGrafter"/>
</dbReference>
<dbReference type="GO" id="GO:0061750">
    <property type="term" value="F:acid sphingomyelin phosphodiesterase activity"/>
    <property type="evidence" value="ECO:0007669"/>
    <property type="project" value="TreeGrafter"/>
</dbReference>
<proteinExistence type="predicted"/>